<organism evidence="3 4">
    <name type="scientific">Cellulomonas chengniuliangii</name>
    <dbReference type="NCBI Taxonomy" id="2968084"/>
    <lineage>
        <taxon>Bacteria</taxon>
        <taxon>Bacillati</taxon>
        <taxon>Actinomycetota</taxon>
        <taxon>Actinomycetes</taxon>
        <taxon>Micrococcales</taxon>
        <taxon>Cellulomonadaceae</taxon>
        <taxon>Cellulomonas</taxon>
    </lineage>
</organism>
<reference evidence="3 4" key="1">
    <citation type="submission" date="2022-07" db="EMBL/GenBank/DDBJ databases">
        <title>Novel species in genus cellulomonas.</title>
        <authorList>
            <person name="Ye L."/>
        </authorList>
    </citation>
    <scope>NUCLEOTIDE SEQUENCE [LARGE SCALE GENOMIC DNA]</scope>
    <source>
        <strain evidence="4">zg-Y338</strain>
    </source>
</reference>
<dbReference type="RefSeq" id="WP_227570431.1">
    <property type="nucleotide sequence ID" value="NZ_CP101988.1"/>
</dbReference>
<dbReference type="InterPro" id="IPR000551">
    <property type="entry name" value="MerR-type_HTH_dom"/>
</dbReference>
<keyword evidence="1" id="KW-0238">DNA-binding</keyword>
<evidence type="ECO:0000313" key="3">
    <source>
        <dbReference type="EMBL" id="UUI74713.1"/>
    </source>
</evidence>
<dbReference type="Pfam" id="PF13411">
    <property type="entry name" value="MerR_1"/>
    <property type="match status" value="1"/>
</dbReference>
<accession>A0ABY5KXY5</accession>
<evidence type="ECO:0000256" key="1">
    <source>
        <dbReference type="ARBA" id="ARBA00023125"/>
    </source>
</evidence>
<name>A0ABY5KXY5_9CELL</name>
<dbReference type="SUPFAM" id="SSF46955">
    <property type="entry name" value="Putative DNA-binding domain"/>
    <property type="match status" value="1"/>
</dbReference>
<keyword evidence="4" id="KW-1185">Reference proteome</keyword>
<dbReference type="Proteomes" id="UP001316189">
    <property type="component" value="Chromosome"/>
</dbReference>
<dbReference type="PRINTS" id="PR00040">
    <property type="entry name" value="HTHMERR"/>
</dbReference>
<sequence>MATFTPAETARRSGFSIDTLRYYERIGLLSGVRRDHAGRRAYSEADLGWLEILRCLRDTGMPIATMRQYAALALASGADAEQTIPERIEILEHHASEVAATIDLLRRQQQHLTEKIAHYRGLVAAVDSAPEPSPAQMS</sequence>
<dbReference type="PANTHER" id="PTHR30204">
    <property type="entry name" value="REDOX-CYCLING DRUG-SENSING TRANSCRIPTIONAL ACTIVATOR SOXR"/>
    <property type="match status" value="1"/>
</dbReference>
<protein>
    <submittedName>
        <fullName evidence="3">MerR family transcriptional regulator</fullName>
    </submittedName>
</protein>
<gene>
    <name evidence="3" type="ORF">NP064_13090</name>
</gene>
<dbReference type="InterPro" id="IPR047057">
    <property type="entry name" value="MerR_fam"/>
</dbReference>
<feature type="domain" description="HTH merR-type" evidence="2">
    <location>
        <begin position="3"/>
        <end position="72"/>
    </location>
</feature>
<evidence type="ECO:0000259" key="2">
    <source>
        <dbReference type="PROSITE" id="PS50937"/>
    </source>
</evidence>
<dbReference type="CDD" id="cd01109">
    <property type="entry name" value="HTH_YyaN"/>
    <property type="match status" value="1"/>
</dbReference>
<dbReference type="EMBL" id="CP101988">
    <property type="protein sequence ID" value="UUI74713.1"/>
    <property type="molecule type" value="Genomic_DNA"/>
</dbReference>
<dbReference type="SMART" id="SM00422">
    <property type="entry name" value="HTH_MERR"/>
    <property type="match status" value="1"/>
</dbReference>
<dbReference type="PANTHER" id="PTHR30204:SF98">
    <property type="entry name" value="HTH-TYPE TRANSCRIPTIONAL REGULATOR ADHR"/>
    <property type="match status" value="1"/>
</dbReference>
<dbReference type="Gene3D" id="1.10.1660.10">
    <property type="match status" value="1"/>
</dbReference>
<proteinExistence type="predicted"/>
<evidence type="ECO:0000313" key="4">
    <source>
        <dbReference type="Proteomes" id="UP001316189"/>
    </source>
</evidence>
<dbReference type="PROSITE" id="PS50937">
    <property type="entry name" value="HTH_MERR_2"/>
    <property type="match status" value="1"/>
</dbReference>
<dbReference type="InterPro" id="IPR009061">
    <property type="entry name" value="DNA-bd_dom_put_sf"/>
</dbReference>